<dbReference type="OrthoDB" id="206724at2759"/>
<dbReference type="Gene3D" id="6.10.140.1000">
    <property type="match status" value="1"/>
</dbReference>
<dbReference type="InterPro" id="IPR005112">
    <property type="entry name" value="dDENN_dom"/>
</dbReference>
<evidence type="ECO:0000313" key="6">
    <source>
        <dbReference type="Proteomes" id="UP001152320"/>
    </source>
</evidence>
<dbReference type="FunFam" id="3.30.450.200:FF:000003">
    <property type="entry name" value="DENN domain containing 1A"/>
    <property type="match status" value="1"/>
</dbReference>
<dbReference type="AlphaFoldDB" id="A0A9Q1C6G8"/>
<reference evidence="5" key="1">
    <citation type="submission" date="2021-10" db="EMBL/GenBank/DDBJ databases">
        <title>Tropical sea cucumber genome reveals ecological adaptation and Cuvierian tubules defense mechanism.</title>
        <authorList>
            <person name="Chen T."/>
        </authorList>
    </citation>
    <scope>NUCLEOTIDE SEQUENCE</scope>
    <source>
        <strain evidence="5">Nanhai2018</strain>
        <tissue evidence="5">Muscle</tissue>
    </source>
</reference>
<feature type="domain" description="UDENN" evidence="4">
    <location>
        <begin position="13"/>
        <end position="382"/>
    </location>
</feature>
<dbReference type="GO" id="GO:0005829">
    <property type="term" value="C:cytosol"/>
    <property type="evidence" value="ECO:0007669"/>
    <property type="project" value="TreeGrafter"/>
</dbReference>
<comment type="caution">
    <text evidence="5">The sequence shown here is derived from an EMBL/GenBank/DDBJ whole genome shotgun (WGS) entry which is preliminary data.</text>
</comment>
<dbReference type="InterPro" id="IPR005113">
    <property type="entry name" value="uDENN_dom"/>
</dbReference>
<keyword evidence="3" id="KW-0968">Cytoplasmic vesicle</keyword>
<evidence type="ECO:0000256" key="2">
    <source>
        <dbReference type="ARBA" id="ARBA00022658"/>
    </source>
</evidence>
<evidence type="ECO:0000313" key="5">
    <source>
        <dbReference type="EMBL" id="KAJ8039527.1"/>
    </source>
</evidence>
<dbReference type="Gene3D" id="3.40.50.11500">
    <property type="match status" value="1"/>
</dbReference>
<dbReference type="Pfam" id="PF02141">
    <property type="entry name" value="DENN"/>
    <property type="match status" value="1"/>
</dbReference>
<name>A0A9Q1C6G8_HOLLE</name>
<dbReference type="Pfam" id="PF03455">
    <property type="entry name" value="dDENN"/>
    <property type="match status" value="1"/>
</dbReference>
<evidence type="ECO:0000259" key="4">
    <source>
        <dbReference type="PROSITE" id="PS50211"/>
    </source>
</evidence>
<dbReference type="GO" id="GO:0030136">
    <property type="term" value="C:clathrin-coated vesicle"/>
    <property type="evidence" value="ECO:0007669"/>
    <property type="project" value="UniProtKB-SubCell"/>
</dbReference>
<evidence type="ECO:0000256" key="1">
    <source>
        <dbReference type="ARBA" id="ARBA00004132"/>
    </source>
</evidence>
<dbReference type="PROSITE" id="PS50211">
    <property type="entry name" value="DENN"/>
    <property type="match status" value="1"/>
</dbReference>
<accession>A0A9Q1C6G8</accession>
<keyword evidence="6" id="KW-1185">Reference proteome</keyword>
<evidence type="ECO:0000256" key="3">
    <source>
        <dbReference type="ARBA" id="ARBA00023329"/>
    </source>
</evidence>
<dbReference type="SMART" id="SM00799">
    <property type="entry name" value="DENN"/>
    <property type="match status" value="1"/>
</dbReference>
<dbReference type="GO" id="GO:0005085">
    <property type="term" value="F:guanyl-nucleotide exchange factor activity"/>
    <property type="evidence" value="ECO:0007669"/>
    <property type="project" value="UniProtKB-KW"/>
</dbReference>
<dbReference type="Gene3D" id="3.30.450.200">
    <property type="match status" value="1"/>
</dbReference>
<organism evidence="5 6">
    <name type="scientific">Holothuria leucospilota</name>
    <name type="common">Black long sea cucumber</name>
    <name type="synonym">Mertensiothuria leucospilota</name>
    <dbReference type="NCBI Taxonomy" id="206669"/>
    <lineage>
        <taxon>Eukaryota</taxon>
        <taxon>Metazoa</taxon>
        <taxon>Echinodermata</taxon>
        <taxon>Eleutherozoa</taxon>
        <taxon>Echinozoa</taxon>
        <taxon>Holothuroidea</taxon>
        <taxon>Aspidochirotacea</taxon>
        <taxon>Aspidochirotida</taxon>
        <taxon>Holothuriidae</taxon>
        <taxon>Holothuria</taxon>
    </lineage>
</organism>
<comment type="subcellular location">
    <subcellularLocation>
        <location evidence="1">Cytoplasmic vesicle</location>
        <location evidence="1">Clathrin-coated vesicle</location>
    </subcellularLocation>
</comment>
<dbReference type="GO" id="GO:0006897">
    <property type="term" value="P:endocytosis"/>
    <property type="evidence" value="ECO:0007669"/>
    <property type="project" value="TreeGrafter"/>
</dbReference>
<dbReference type="GO" id="GO:1901981">
    <property type="term" value="F:phosphatidylinositol phosphate binding"/>
    <property type="evidence" value="ECO:0007669"/>
    <property type="project" value="TreeGrafter"/>
</dbReference>
<dbReference type="PANTHER" id="PTHR13196:SF14">
    <property type="entry name" value="UDENN DOMAIN-CONTAINING PROTEIN"/>
    <property type="match status" value="1"/>
</dbReference>
<dbReference type="EMBL" id="JAIZAY010000007">
    <property type="protein sequence ID" value="KAJ8039527.1"/>
    <property type="molecule type" value="Genomic_DNA"/>
</dbReference>
<sequence>MGCRLELNPEHIFECFFEVEAPSEESKEPKIVRRFPEDYKDEVVDKELPKFCFPCDLSRFNPAGQFFTFVLIGLDNKQRFGFCRHPPGAKTCLCILSHLPWFEICYKMLNSLAEFKYAQQSSAGSKLLTQLYNLDVPLPGQVLRLTVSEKGSKTEFSFQCPDPRALPRIPENRNITEFFSAVDGNNMMLLFVSLLYERRVLITSEKLSRLTACVHGAASLLFPLFWQHIYIPVMPAHLIDYTCAPMPFLVGVHSSFMPRVRSNPIDEVVILNADTNEIENPFNDVATLPQDVVKSLKNNLKNTDKITQDGVHLAKSFLKTMVCLIGGYKHALKLREGGPICFSQESFLESRPPHMKECLERLLQMQHFTQFIDNRVDTMNAGDFVDDAFENEVSLSGDVYKEHLAGSSKLKDVFDSTKGNTKKGIQFLQTKAKEVKQHAKEIKVPDVNPEAMKQYWLQTKDLAKDGISDIKKKMTNKSRDTDDSSLDTRSLSNIHALTPPSHVVSSSAPASPNSSPQFERTAFNKIAVRQRPVTEANGKSKYQTVLKDDKEVITEELTTSRPRSGALDGSDAEMISKRTSASEKSRQYKVINLDETGQEADTISDDFRPESTHIDLVGDVTKALEDMGIRDMSIRGVNSGLV</sequence>
<dbReference type="InterPro" id="IPR001194">
    <property type="entry name" value="cDENN_dom"/>
</dbReference>
<dbReference type="SMART" id="SM00800">
    <property type="entry name" value="uDENN"/>
    <property type="match status" value="1"/>
</dbReference>
<dbReference type="Proteomes" id="UP001152320">
    <property type="component" value="Chromosome 7"/>
</dbReference>
<dbReference type="InterPro" id="IPR037516">
    <property type="entry name" value="Tripartite_DENN"/>
</dbReference>
<dbReference type="SMART" id="SM00801">
    <property type="entry name" value="dDENN"/>
    <property type="match status" value="1"/>
</dbReference>
<dbReference type="InterPro" id="IPR040032">
    <property type="entry name" value="DENND1A/B/C"/>
</dbReference>
<protein>
    <submittedName>
        <fullName evidence="5">DENN domain-containing protein 1A</fullName>
    </submittedName>
</protein>
<keyword evidence="2" id="KW-0344">Guanine-nucleotide releasing factor</keyword>
<dbReference type="GO" id="GO:0032456">
    <property type="term" value="P:endocytic recycling"/>
    <property type="evidence" value="ECO:0007669"/>
    <property type="project" value="TreeGrafter"/>
</dbReference>
<dbReference type="PANTHER" id="PTHR13196">
    <property type="entry name" value="DENN DOMAIN-CONTAINING"/>
    <property type="match status" value="1"/>
</dbReference>
<gene>
    <name evidence="5" type="ORF">HOLleu_17276</name>
</gene>
<proteinExistence type="predicted"/>
<dbReference type="FunFam" id="3.40.50.11500:FF:000001">
    <property type="entry name" value="Putative DENN domain-containing protein 1A"/>
    <property type="match status" value="1"/>
</dbReference>
<dbReference type="Pfam" id="PF03456">
    <property type="entry name" value="uDENN"/>
    <property type="match status" value="1"/>
</dbReference>
<dbReference type="InterPro" id="IPR043153">
    <property type="entry name" value="DENN_C"/>
</dbReference>